<protein>
    <recommendedName>
        <fullName evidence="9">L,D-TPase catalytic domain-containing protein</fullName>
    </recommendedName>
</protein>
<feature type="signal peptide" evidence="8">
    <location>
        <begin position="1"/>
        <end position="19"/>
    </location>
</feature>
<feature type="domain" description="L,D-TPase catalytic" evidence="9">
    <location>
        <begin position="389"/>
        <end position="528"/>
    </location>
</feature>
<dbReference type="RefSeq" id="WP_082362728.1">
    <property type="nucleotide sequence ID" value="NZ_CP012159.1"/>
</dbReference>
<dbReference type="GO" id="GO:0071972">
    <property type="term" value="F:peptidoglycan L,D-transpeptidase activity"/>
    <property type="evidence" value="ECO:0007669"/>
    <property type="project" value="TreeGrafter"/>
</dbReference>
<evidence type="ECO:0000256" key="8">
    <source>
        <dbReference type="SAM" id="SignalP"/>
    </source>
</evidence>
<dbReference type="CDD" id="cd16913">
    <property type="entry name" value="YkuD_like"/>
    <property type="match status" value="1"/>
</dbReference>
<comment type="similarity">
    <text evidence="2">Belongs to the YkuD family.</text>
</comment>
<dbReference type="SUPFAM" id="SSF141523">
    <property type="entry name" value="L,D-transpeptidase catalytic domain-like"/>
    <property type="match status" value="1"/>
</dbReference>
<keyword evidence="8" id="KW-0732">Signal</keyword>
<dbReference type="PROSITE" id="PS52029">
    <property type="entry name" value="LD_TPASE"/>
    <property type="match status" value="1"/>
</dbReference>
<dbReference type="GO" id="GO:0071555">
    <property type="term" value="P:cell wall organization"/>
    <property type="evidence" value="ECO:0007669"/>
    <property type="project" value="UniProtKB-UniRule"/>
</dbReference>
<dbReference type="GO" id="GO:0005576">
    <property type="term" value="C:extracellular region"/>
    <property type="evidence" value="ECO:0007669"/>
    <property type="project" value="TreeGrafter"/>
</dbReference>
<reference evidence="10 11" key="1">
    <citation type="submission" date="2015-07" db="EMBL/GenBank/DDBJ databases">
        <title>Genome analysis of myxobacterium Chondromyces crocatus Cm c5 reveals a high potential for natural compound synthesis and the genetic basis for the loss of fruiting body formation.</title>
        <authorList>
            <person name="Zaburannyi N."/>
            <person name="Bunk B."/>
            <person name="Maier J."/>
            <person name="Overmann J."/>
            <person name="Mueller R."/>
        </authorList>
    </citation>
    <scope>NUCLEOTIDE SEQUENCE [LARGE SCALE GENOMIC DNA]</scope>
    <source>
        <strain evidence="10 11">Cm c5</strain>
    </source>
</reference>
<evidence type="ECO:0000256" key="5">
    <source>
        <dbReference type="ARBA" id="ARBA00022984"/>
    </source>
</evidence>
<keyword evidence="5 7" id="KW-0573">Peptidoglycan synthesis</keyword>
<dbReference type="Pfam" id="PF03734">
    <property type="entry name" value="YkuD"/>
    <property type="match status" value="1"/>
</dbReference>
<dbReference type="InterPro" id="IPR005490">
    <property type="entry name" value="LD_TPept_cat_dom"/>
</dbReference>
<evidence type="ECO:0000256" key="4">
    <source>
        <dbReference type="ARBA" id="ARBA00022960"/>
    </source>
</evidence>
<feature type="active site" description="Proton donor/acceptor" evidence="7">
    <location>
        <position position="474"/>
    </location>
</feature>
<dbReference type="STRING" id="52.CMC5_048090"/>
<dbReference type="InterPro" id="IPR038063">
    <property type="entry name" value="Transpep_catalytic_dom"/>
</dbReference>
<evidence type="ECO:0000256" key="1">
    <source>
        <dbReference type="ARBA" id="ARBA00004752"/>
    </source>
</evidence>
<dbReference type="GO" id="GO:0018104">
    <property type="term" value="P:peptidoglycan-protein cross-linking"/>
    <property type="evidence" value="ECO:0007669"/>
    <property type="project" value="TreeGrafter"/>
</dbReference>
<dbReference type="PANTHER" id="PTHR30582">
    <property type="entry name" value="L,D-TRANSPEPTIDASE"/>
    <property type="match status" value="1"/>
</dbReference>
<dbReference type="GO" id="GO:0008360">
    <property type="term" value="P:regulation of cell shape"/>
    <property type="evidence" value="ECO:0007669"/>
    <property type="project" value="UniProtKB-UniRule"/>
</dbReference>
<dbReference type="PATRIC" id="fig|52.7.peg.5311"/>
<evidence type="ECO:0000256" key="2">
    <source>
        <dbReference type="ARBA" id="ARBA00005992"/>
    </source>
</evidence>
<dbReference type="GO" id="GO:0016740">
    <property type="term" value="F:transferase activity"/>
    <property type="evidence" value="ECO:0007669"/>
    <property type="project" value="UniProtKB-KW"/>
</dbReference>
<gene>
    <name evidence="10" type="ORF">CMC5_048090</name>
</gene>
<organism evidence="10 11">
    <name type="scientific">Chondromyces crocatus</name>
    <dbReference type="NCBI Taxonomy" id="52"/>
    <lineage>
        <taxon>Bacteria</taxon>
        <taxon>Pseudomonadati</taxon>
        <taxon>Myxococcota</taxon>
        <taxon>Polyangia</taxon>
        <taxon>Polyangiales</taxon>
        <taxon>Polyangiaceae</taxon>
        <taxon>Chondromyces</taxon>
    </lineage>
</organism>
<dbReference type="EMBL" id="CP012159">
    <property type="protein sequence ID" value="AKT40653.1"/>
    <property type="molecule type" value="Genomic_DNA"/>
</dbReference>
<feature type="active site" description="Nucleophile" evidence="7">
    <location>
        <position position="490"/>
    </location>
</feature>
<keyword evidence="11" id="KW-1185">Reference proteome</keyword>
<name>A0A0K1EJ99_CHOCO</name>
<dbReference type="Gene3D" id="2.40.440.10">
    <property type="entry name" value="L,D-transpeptidase catalytic domain-like"/>
    <property type="match status" value="1"/>
</dbReference>
<accession>A0A0K1EJ99</accession>
<sequence length="529" mass="56472">MRLLTCVTSALLVTACAPAQDPPGRLAHGDAQAAAGIGLLAPGAPGAAEASSAAVIAAANSGREGDRDATLPGQGAKIASIAMRTWIYVAPDDRSTKLGYLRAGAVVDRAELSAGTTGCAGGWYRIAPRGYVCVGKGASLALDHQVVAAAGRGPLRGEPAPYHYVISKSPAPHLYFRLPSRQDQERTEGSSLGVHLARMGGPRDLPLDPVPEFLSAGRDLPKPYGAEEKLHYSVHTGRAKESSAYGLATAFEWTGRLFGLTTELDLIPLDRTKPARSSQLRGLVVTPAQWAVVESPPQVSVDVKFEPELKGAAAIVKSYGAALMRPDDRGEFESAGLAGHRSGWLLTGRTHGGRRGLLETAEGSWIGEGSLVISPRRDDPQGYSKSGRKWIDVSIKRQMVVAYEGDRTAFATLVSTGRGGMGDPKTTHATMRGVFRIHTKHVSTTMDGDDEATEAFDLRDVPYTQYFHEGYALHGAYWHDEFGKERSHGCVNLAPADAAWLFDWTEPSVPLEWHGAINIDGGTLVWVHG</sequence>
<keyword evidence="6 7" id="KW-0961">Cell wall biogenesis/degradation</keyword>
<proteinExistence type="inferred from homology"/>
<keyword evidence="3" id="KW-0808">Transferase</keyword>
<dbReference type="PANTHER" id="PTHR30582:SF2">
    <property type="entry name" value="L,D-TRANSPEPTIDASE YCIB-RELATED"/>
    <property type="match status" value="1"/>
</dbReference>
<dbReference type="InterPro" id="IPR050979">
    <property type="entry name" value="LD-transpeptidase"/>
</dbReference>
<dbReference type="AlphaFoldDB" id="A0A0K1EJ99"/>
<evidence type="ECO:0000256" key="6">
    <source>
        <dbReference type="ARBA" id="ARBA00023316"/>
    </source>
</evidence>
<evidence type="ECO:0000313" key="10">
    <source>
        <dbReference type="EMBL" id="AKT40653.1"/>
    </source>
</evidence>
<dbReference type="PROSITE" id="PS51257">
    <property type="entry name" value="PROKAR_LIPOPROTEIN"/>
    <property type="match status" value="1"/>
</dbReference>
<evidence type="ECO:0000313" key="11">
    <source>
        <dbReference type="Proteomes" id="UP000067626"/>
    </source>
</evidence>
<dbReference type="UniPathway" id="UPA00219"/>
<evidence type="ECO:0000256" key="7">
    <source>
        <dbReference type="PROSITE-ProRule" id="PRU01373"/>
    </source>
</evidence>
<dbReference type="KEGG" id="ccro:CMC5_048090"/>
<keyword evidence="4 7" id="KW-0133">Cell shape</keyword>
<comment type="pathway">
    <text evidence="1 7">Cell wall biogenesis; peptidoglycan biosynthesis.</text>
</comment>
<feature type="chain" id="PRO_5005459544" description="L,D-TPase catalytic domain-containing protein" evidence="8">
    <location>
        <begin position="20"/>
        <end position="529"/>
    </location>
</feature>
<evidence type="ECO:0000256" key="3">
    <source>
        <dbReference type="ARBA" id="ARBA00022679"/>
    </source>
</evidence>
<evidence type="ECO:0000259" key="9">
    <source>
        <dbReference type="PROSITE" id="PS52029"/>
    </source>
</evidence>
<dbReference type="Proteomes" id="UP000067626">
    <property type="component" value="Chromosome"/>
</dbReference>